<dbReference type="Proteomes" id="UP000095705">
    <property type="component" value="Unassembled WGS sequence"/>
</dbReference>
<dbReference type="SUPFAM" id="SSF54593">
    <property type="entry name" value="Glyoxalase/Bleomycin resistance protein/Dihydroxybiphenyl dioxygenase"/>
    <property type="match status" value="1"/>
</dbReference>
<name>A0A1E5PZE2_9ACTN</name>
<dbReference type="RefSeq" id="WP_069922979.1">
    <property type="nucleotide sequence ID" value="NZ_MEHK01000001.1"/>
</dbReference>
<evidence type="ECO:0000259" key="1">
    <source>
        <dbReference type="Pfam" id="PF18029"/>
    </source>
</evidence>
<gene>
    <name evidence="2" type="ORF">BGK67_28710</name>
</gene>
<dbReference type="Gene3D" id="3.10.180.10">
    <property type="entry name" value="2,3-Dihydroxybiphenyl 1,2-Dioxygenase, domain 1"/>
    <property type="match status" value="1"/>
</dbReference>
<dbReference type="OrthoDB" id="5524593at2"/>
<evidence type="ECO:0000313" key="3">
    <source>
        <dbReference type="Proteomes" id="UP000095705"/>
    </source>
</evidence>
<organism evidence="2 3">
    <name type="scientific">Streptomyces subrutilus</name>
    <dbReference type="NCBI Taxonomy" id="36818"/>
    <lineage>
        <taxon>Bacteria</taxon>
        <taxon>Bacillati</taxon>
        <taxon>Actinomycetota</taxon>
        <taxon>Actinomycetes</taxon>
        <taxon>Kitasatosporales</taxon>
        <taxon>Streptomycetaceae</taxon>
        <taxon>Streptomyces</taxon>
    </lineage>
</organism>
<protein>
    <submittedName>
        <fullName evidence="2">Glyoxalase-like domain protein</fullName>
    </submittedName>
</protein>
<dbReference type="Pfam" id="PF18029">
    <property type="entry name" value="Glyoxalase_6"/>
    <property type="match status" value="1"/>
</dbReference>
<dbReference type="STRING" id="36818.BGK67_28710"/>
<keyword evidence="3" id="KW-1185">Reference proteome</keyword>
<comment type="caution">
    <text evidence="2">The sequence shown here is derived from an EMBL/GenBank/DDBJ whole genome shotgun (WGS) entry which is preliminary data.</text>
</comment>
<dbReference type="PANTHER" id="PTHR35908">
    <property type="entry name" value="HYPOTHETICAL FUSION PROTEIN"/>
    <property type="match status" value="1"/>
</dbReference>
<sequence length="144" mass="15977">MAYTFQLVIDSREPHPLADWWADALGWEVEPSDEAFIRGVIAAGRATEDDTTTHRGVLVWKVGAAIRHPAGLEGAPRILFQLVPESKTVKNRVHLDVRTASDDPKGVVERLLAQGATFLHDGRQGPWTWTTLADPQGNEFCLMH</sequence>
<evidence type="ECO:0000313" key="2">
    <source>
        <dbReference type="EMBL" id="OEJ34790.1"/>
    </source>
</evidence>
<dbReference type="InterPro" id="IPR041581">
    <property type="entry name" value="Glyoxalase_6"/>
</dbReference>
<dbReference type="InterPro" id="IPR029068">
    <property type="entry name" value="Glyas_Bleomycin-R_OHBP_Dase"/>
</dbReference>
<accession>A0A1E5PZE2</accession>
<feature type="domain" description="Glyoxalase-like" evidence="1">
    <location>
        <begin position="6"/>
        <end position="143"/>
    </location>
</feature>
<reference evidence="2 3" key="1">
    <citation type="submission" date="2016-08" db="EMBL/GenBank/DDBJ databases">
        <title>The complete genome of Streptomyces subrutilus 10-1-1.</title>
        <authorList>
            <person name="Chen X."/>
        </authorList>
    </citation>
    <scope>NUCLEOTIDE SEQUENCE [LARGE SCALE GENOMIC DNA]</scope>
    <source>
        <strain evidence="2 3">10-1-1</strain>
    </source>
</reference>
<dbReference type="AlphaFoldDB" id="A0A1E5PZE2"/>
<proteinExistence type="predicted"/>
<dbReference type="EMBL" id="MEHK01000001">
    <property type="protein sequence ID" value="OEJ34790.1"/>
    <property type="molecule type" value="Genomic_DNA"/>
</dbReference>
<dbReference type="PANTHER" id="PTHR35908:SF1">
    <property type="entry name" value="CONSERVED PROTEIN"/>
    <property type="match status" value="1"/>
</dbReference>